<evidence type="ECO:0000313" key="2">
    <source>
        <dbReference type="EMBL" id="KAK4294745.1"/>
    </source>
</evidence>
<feature type="compositionally biased region" description="Pro residues" evidence="1">
    <location>
        <begin position="36"/>
        <end position="48"/>
    </location>
</feature>
<evidence type="ECO:0000256" key="1">
    <source>
        <dbReference type="SAM" id="MobiDB-lite"/>
    </source>
</evidence>
<protein>
    <submittedName>
        <fullName evidence="2">Uncharacterized protein</fullName>
    </submittedName>
</protein>
<organism evidence="2 3">
    <name type="scientific">Petrolisthes manimaculis</name>
    <dbReference type="NCBI Taxonomy" id="1843537"/>
    <lineage>
        <taxon>Eukaryota</taxon>
        <taxon>Metazoa</taxon>
        <taxon>Ecdysozoa</taxon>
        <taxon>Arthropoda</taxon>
        <taxon>Crustacea</taxon>
        <taxon>Multicrustacea</taxon>
        <taxon>Malacostraca</taxon>
        <taxon>Eumalacostraca</taxon>
        <taxon>Eucarida</taxon>
        <taxon>Decapoda</taxon>
        <taxon>Pleocyemata</taxon>
        <taxon>Anomura</taxon>
        <taxon>Galatheoidea</taxon>
        <taxon>Porcellanidae</taxon>
        <taxon>Petrolisthes</taxon>
    </lineage>
</organism>
<evidence type="ECO:0000313" key="3">
    <source>
        <dbReference type="Proteomes" id="UP001292094"/>
    </source>
</evidence>
<proteinExistence type="predicted"/>
<feature type="region of interest" description="Disordered" evidence="1">
    <location>
        <begin position="24"/>
        <end position="48"/>
    </location>
</feature>
<dbReference type="AlphaFoldDB" id="A0AAE1NT78"/>
<dbReference type="Proteomes" id="UP001292094">
    <property type="component" value="Unassembled WGS sequence"/>
</dbReference>
<sequence>MRRVKSPVWFQRWNRVDIVRPLHQPPSTSLHQPPSTSLPPPPSTSLPPPTLLHQFRLAPSVITSHNGPAFISFLQPPSRSISFRLVPPTFNSFHQPPLSTPSINLRYHFHFPTPSTNLHYHSFNLQLLYHHQTPSRSTSFHHAPPAVNTVRPINLHLAPPTCITVIFAPAPSASIQTKHVILLHHNSHKANVQPLLLLLLLFKNS</sequence>
<comment type="caution">
    <text evidence="2">The sequence shown here is derived from an EMBL/GenBank/DDBJ whole genome shotgun (WGS) entry which is preliminary data.</text>
</comment>
<accession>A0AAE1NT78</accession>
<name>A0AAE1NT78_9EUCA</name>
<keyword evidence="3" id="KW-1185">Reference proteome</keyword>
<feature type="compositionally biased region" description="Low complexity" evidence="1">
    <location>
        <begin position="25"/>
        <end position="35"/>
    </location>
</feature>
<reference evidence="2" key="1">
    <citation type="submission" date="2023-11" db="EMBL/GenBank/DDBJ databases">
        <title>Genome assemblies of two species of porcelain crab, Petrolisthes cinctipes and Petrolisthes manimaculis (Anomura: Porcellanidae).</title>
        <authorList>
            <person name="Angst P."/>
        </authorList>
    </citation>
    <scope>NUCLEOTIDE SEQUENCE</scope>
    <source>
        <strain evidence="2">PB745_02</strain>
        <tissue evidence="2">Gill</tissue>
    </source>
</reference>
<dbReference type="EMBL" id="JAWZYT010004209">
    <property type="protein sequence ID" value="KAK4294745.1"/>
    <property type="molecule type" value="Genomic_DNA"/>
</dbReference>
<gene>
    <name evidence="2" type="ORF">Pmani_032649</name>
</gene>